<dbReference type="PROSITE" id="PS00138">
    <property type="entry name" value="SUBTILASE_SER"/>
    <property type="match status" value="1"/>
</dbReference>
<dbReference type="InterPro" id="IPR023828">
    <property type="entry name" value="Peptidase_S8_Ser-AS"/>
</dbReference>
<dbReference type="Gene3D" id="2.60.40.2310">
    <property type="match status" value="1"/>
</dbReference>
<keyword evidence="4" id="KW-0378">Hydrolase</keyword>
<sequence length="555" mass="57654">MAGHGTHTLSTAGGSPVTGASVLGYGNGTAKGGSPRARVAAYKVCWPAVDGSGGGCFDADILASFEAAIKDGVDVLSVSLGGATFDYMGDGIALGAFHAISHGISVVTSAGNDGPSPGSVTNVAPWLITVGASTMDREFPSFVLFGGNRLEGQSLSTAFLPKNKLFPFIRSLDAAAANSSRSEADLCLMGSLDPKKVKGKIVVCIRGGNARVEKGEAVRLAGGEGMILANDPTTGDETIADAHVLPATHITYSDGLKLLSYLNSTKSPQGSLTHPFTNLGSKPAPFMAAFSSQGPNSLTPEILKPDVTAPGVSVIAAYTNASSPTGLDFDKRRIPFNSDSGTSMSCPHVAGVVGLLRAVHRKWSPAAIKSAIMTTAMLSDNTGEPIKNASLAAGDPFVFGSGHIWPNQAVDPGLVYDLSATDYLNFLCGLGYTSAQVSTFSPYKCPQDPPSPLDLNYPSITVPNLDGKVTVTRKLKNVGAAGSYRASVQSPSGVTVAVKPEVLAFGKVGEEKQFQVSISETKRHRLPRDTYVFGSLVWSDGRHHVRSPITVKAKL</sequence>
<feature type="domain" description="Peptidase S8/S53" evidence="8">
    <location>
        <begin position="3"/>
        <end position="387"/>
    </location>
</feature>
<dbReference type="OrthoDB" id="3176171at2759"/>
<evidence type="ECO:0000256" key="2">
    <source>
        <dbReference type="ARBA" id="ARBA00022670"/>
    </source>
</evidence>
<dbReference type="GO" id="GO:0004252">
    <property type="term" value="F:serine-type endopeptidase activity"/>
    <property type="evidence" value="ECO:0007669"/>
    <property type="project" value="InterPro"/>
</dbReference>
<protein>
    <recommendedName>
        <fullName evidence="13">Subtilisin-like protease</fullName>
    </recommendedName>
</protein>
<evidence type="ECO:0000256" key="6">
    <source>
        <dbReference type="ARBA" id="ARBA00023180"/>
    </source>
</evidence>
<evidence type="ECO:0000259" key="10">
    <source>
        <dbReference type="Pfam" id="PF17766"/>
    </source>
</evidence>
<dbReference type="PANTHER" id="PTHR10795">
    <property type="entry name" value="PROPROTEIN CONVERTASE SUBTILISIN/KEXIN"/>
    <property type="match status" value="1"/>
</dbReference>
<dbReference type="FunFam" id="3.50.30.30:FF:000005">
    <property type="entry name" value="subtilisin-like protease SBT1.5"/>
    <property type="match status" value="1"/>
</dbReference>
<dbReference type="EMBL" id="JADCNL010000001">
    <property type="protein sequence ID" value="KAG0495435.1"/>
    <property type="molecule type" value="Genomic_DNA"/>
</dbReference>
<feature type="domain" description="PA" evidence="9">
    <location>
        <begin position="182"/>
        <end position="258"/>
    </location>
</feature>
<dbReference type="Gene3D" id="3.40.50.200">
    <property type="entry name" value="Peptidase S8/S53 domain"/>
    <property type="match status" value="1"/>
</dbReference>
<dbReference type="InterPro" id="IPR046450">
    <property type="entry name" value="PA_dom_sf"/>
</dbReference>
<feature type="domain" description="Subtilisin-like protease fibronectin type-III" evidence="10">
    <location>
        <begin position="454"/>
        <end position="551"/>
    </location>
</feature>
<evidence type="ECO:0000256" key="1">
    <source>
        <dbReference type="ARBA" id="ARBA00011073"/>
    </source>
</evidence>
<evidence type="ECO:0000313" key="12">
    <source>
        <dbReference type="Proteomes" id="UP000636800"/>
    </source>
</evidence>
<keyword evidence="2" id="KW-0645">Protease</keyword>
<dbReference type="Pfam" id="PF17766">
    <property type="entry name" value="fn3_6"/>
    <property type="match status" value="1"/>
</dbReference>
<dbReference type="Pfam" id="PF02225">
    <property type="entry name" value="PA"/>
    <property type="match status" value="1"/>
</dbReference>
<evidence type="ECO:0000256" key="3">
    <source>
        <dbReference type="ARBA" id="ARBA00022729"/>
    </source>
</evidence>
<reference evidence="11 12" key="1">
    <citation type="journal article" date="2020" name="Nat. Food">
        <title>A phased Vanilla planifolia genome enables genetic improvement of flavour and production.</title>
        <authorList>
            <person name="Hasing T."/>
            <person name="Tang H."/>
            <person name="Brym M."/>
            <person name="Khazi F."/>
            <person name="Huang T."/>
            <person name="Chambers A.H."/>
        </authorList>
    </citation>
    <scope>NUCLEOTIDE SEQUENCE [LARGE SCALE GENOMIC DNA]</scope>
    <source>
        <tissue evidence="11">Leaf</tissue>
    </source>
</reference>
<dbReference type="SUPFAM" id="SSF52743">
    <property type="entry name" value="Subtilisin-like"/>
    <property type="match status" value="1"/>
</dbReference>
<dbReference type="AlphaFoldDB" id="A0A835RVT5"/>
<organism evidence="11 12">
    <name type="scientific">Vanilla planifolia</name>
    <name type="common">Vanilla</name>
    <dbReference type="NCBI Taxonomy" id="51239"/>
    <lineage>
        <taxon>Eukaryota</taxon>
        <taxon>Viridiplantae</taxon>
        <taxon>Streptophyta</taxon>
        <taxon>Embryophyta</taxon>
        <taxon>Tracheophyta</taxon>
        <taxon>Spermatophyta</taxon>
        <taxon>Magnoliopsida</taxon>
        <taxon>Liliopsida</taxon>
        <taxon>Asparagales</taxon>
        <taxon>Orchidaceae</taxon>
        <taxon>Vanilloideae</taxon>
        <taxon>Vanilleae</taxon>
        <taxon>Vanilla</taxon>
    </lineage>
</organism>
<dbReference type="InterPro" id="IPR000209">
    <property type="entry name" value="Peptidase_S8/S53_dom"/>
</dbReference>
<evidence type="ECO:0000259" key="9">
    <source>
        <dbReference type="Pfam" id="PF02225"/>
    </source>
</evidence>
<comment type="caution">
    <text evidence="7">Lacks conserved residue(s) required for the propagation of feature annotation.</text>
</comment>
<dbReference type="InterPro" id="IPR036852">
    <property type="entry name" value="Peptidase_S8/S53_dom_sf"/>
</dbReference>
<comment type="similarity">
    <text evidence="1 7">Belongs to the peptidase S8 family.</text>
</comment>
<dbReference type="Pfam" id="PF00082">
    <property type="entry name" value="Peptidase_S8"/>
    <property type="match status" value="1"/>
</dbReference>
<dbReference type="Proteomes" id="UP000636800">
    <property type="component" value="Chromosome 1"/>
</dbReference>
<dbReference type="InterPro" id="IPR045051">
    <property type="entry name" value="SBT"/>
</dbReference>
<name>A0A835RVT5_VANPL</name>
<comment type="caution">
    <text evidence="11">The sequence shown here is derived from an EMBL/GenBank/DDBJ whole genome shotgun (WGS) entry which is preliminary data.</text>
</comment>
<dbReference type="SUPFAM" id="SSF52025">
    <property type="entry name" value="PA domain"/>
    <property type="match status" value="1"/>
</dbReference>
<evidence type="ECO:0008006" key="13">
    <source>
        <dbReference type="Google" id="ProtNLM"/>
    </source>
</evidence>
<keyword evidence="12" id="KW-1185">Reference proteome</keyword>
<dbReference type="Gene3D" id="3.50.30.30">
    <property type="match status" value="1"/>
</dbReference>
<dbReference type="PROSITE" id="PS51892">
    <property type="entry name" value="SUBTILASE"/>
    <property type="match status" value="1"/>
</dbReference>
<proteinExistence type="inferred from homology"/>
<dbReference type="FunFam" id="2.60.40.2310:FF:000002">
    <property type="entry name" value="p69E protein-like"/>
    <property type="match status" value="1"/>
</dbReference>
<evidence type="ECO:0000313" key="11">
    <source>
        <dbReference type="EMBL" id="KAG0495435.1"/>
    </source>
</evidence>
<dbReference type="InterPro" id="IPR041469">
    <property type="entry name" value="Subtilisin-like_FN3"/>
</dbReference>
<gene>
    <name evidence="11" type="ORF">HPP92_000126</name>
</gene>
<evidence type="ECO:0000256" key="5">
    <source>
        <dbReference type="ARBA" id="ARBA00022825"/>
    </source>
</evidence>
<keyword evidence="5" id="KW-0720">Serine protease</keyword>
<keyword evidence="3" id="KW-0732">Signal</keyword>
<evidence type="ECO:0000259" key="8">
    <source>
        <dbReference type="Pfam" id="PF00082"/>
    </source>
</evidence>
<accession>A0A835RVT5</accession>
<dbReference type="InterPro" id="IPR003137">
    <property type="entry name" value="PA_domain"/>
</dbReference>
<keyword evidence="6" id="KW-0325">Glycoprotein</keyword>
<evidence type="ECO:0000256" key="7">
    <source>
        <dbReference type="PROSITE-ProRule" id="PRU01240"/>
    </source>
</evidence>
<evidence type="ECO:0000256" key="4">
    <source>
        <dbReference type="ARBA" id="ARBA00022801"/>
    </source>
</evidence>
<dbReference type="GO" id="GO:0006508">
    <property type="term" value="P:proteolysis"/>
    <property type="evidence" value="ECO:0007669"/>
    <property type="project" value="UniProtKB-KW"/>
</dbReference>
<dbReference type="CDD" id="cd02120">
    <property type="entry name" value="PA_subtilisin_like"/>
    <property type="match status" value="1"/>
</dbReference>